<dbReference type="Proteomes" id="UP000286045">
    <property type="component" value="Unassembled WGS sequence"/>
</dbReference>
<gene>
    <name evidence="2" type="ORF">EKO27_g1825</name>
</gene>
<protein>
    <submittedName>
        <fullName evidence="2">Uncharacterized protein</fullName>
    </submittedName>
</protein>
<proteinExistence type="predicted"/>
<keyword evidence="3" id="KW-1185">Reference proteome</keyword>
<accession>A0A439DFU8</accession>
<sequence>MSSPAGDYEGMESIYTDDMIWSQLDDLVRELEAANEVSAREPFTEVDYAVPQIESSGADDSKLLFNSSELDDEEVDIEEIFDLEQASLSDTSSSSSAYIDDNAMLGFVPIVGRKEDPHTEWLNKAIKGENDSGGVGPFVFPHSPDVFMGSAKEAAEKLEKFKPLPPTPPTPPAPLTPLFPPTPRTNISKQSLNRAGGPRSQMVRAMPPAPPTYASQQPNVAYNNPQLNVAYNNFQPRLAYRPQRSVAHGAQGQNWAYGAHNQSAWAMPPGPQMYTHGQPNLIHNPQPNVAYAPQFRSAQPLVQQQQQPPTYRQGHQNLIYDPRTQTHRYVTYV</sequence>
<dbReference type="EMBL" id="RYZI01000030">
    <property type="protein sequence ID" value="RWA13281.1"/>
    <property type="molecule type" value="Genomic_DNA"/>
</dbReference>
<organism evidence="2 3">
    <name type="scientific">Xylaria grammica</name>
    <dbReference type="NCBI Taxonomy" id="363999"/>
    <lineage>
        <taxon>Eukaryota</taxon>
        <taxon>Fungi</taxon>
        <taxon>Dikarya</taxon>
        <taxon>Ascomycota</taxon>
        <taxon>Pezizomycotina</taxon>
        <taxon>Sordariomycetes</taxon>
        <taxon>Xylariomycetidae</taxon>
        <taxon>Xylariales</taxon>
        <taxon>Xylariaceae</taxon>
        <taxon>Xylaria</taxon>
    </lineage>
</organism>
<feature type="compositionally biased region" description="Pro residues" evidence="1">
    <location>
        <begin position="163"/>
        <end position="183"/>
    </location>
</feature>
<dbReference type="AlphaFoldDB" id="A0A439DFU8"/>
<feature type="region of interest" description="Disordered" evidence="1">
    <location>
        <begin position="163"/>
        <end position="200"/>
    </location>
</feature>
<evidence type="ECO:0000256" key="1">
    <source>
        <dbReference type="SAM" id="MobiDB-lite"/>
    </source>
</evidence>
<feature type="compositionally biased region" description="Polar residues" evidence="1">
    <location>
        <begin position="184"/>
        <end position="193"/>
    </location>
</feature>
<name>A0A439DFU8_9PEZI</name>
<comment type="caution">
    <text evidence="2">The sequence shown here is derived from an EMBL/GenBank/DDBJ whole genome shotgun (WGS) entry which is preliminary data.</text>
</comment>
<reference evidence="2 3" key="1">
    <citation type="submission" date="2018-12" db="EMBL/GenBank/DDBJ databases">
        <title>Draft genome sequence of Xylaria grammica IHI A82.</title>
        <authorList>
            <person name="Buettner E."/>
            <person name="Kellner H."/>
        </authorList>
    </citation>
    <scope>NUCLEOTIDE SEQUENCE [LARGE SCALE GENOMIC DNA]</scope>
    <source>
        <strain evidence="2 3">IHI A82</strain>
    </source>
</reference>
<evidence type="ECO:0000313" key="2">
    <source>
        <dbReference type="EMBL" id="RWA13281.1"/>
    </source>
</evidence>
<evidence type="ECO:0000313" key="3">
    <source>
        <dbReference type="Proteomes" id="UP000286045"/>
    </source>
</evidence>